<evidence type="ECO:0000256" key="1">
    <source>
        <dbReference type="SAM" id="Phobius"/>
    </source>
</evidence>
<dbReference type="EMBL" id="HBFR01031157">
    <property type="protein sequence ID" value="CAD8895406.1"/>
    <property type="molecule type" value="Transcribed_RNA"/>
</dbReference>
<sequence length="110" mass="12184">MLSNIRSEDEDLDIVIFTESDAIDLNGSGSNDLATQDYEVREEVTQPSRTSPRSNIATAFQKMSANVSESAAKAKDFIKEKAYRVSLFSAISTYFLFGAFTKTPLHHLAN</sequence>
<keyword evidence="1" id="KW-0472">Membrane</keyword>
<name>A0A7S1FYC4_9STRA</name>
<feature type="transmembrane region" description="Helical" evidence="1">
    <location>
        <begin position="82"/>
        <end position="100"/>
    </location>
</feature>
<reference evidence="2" key="1">
    <citation type="submission" date="2021-01" db="EMBL/GenBank/DDBJ databases">
        <authorList>
            <person name="Corre E."/>
            <person name="Pelletier E."/>
            <person name="Niang G."/>
            <person name="Scheremetjew M."/>
            <person name="Finn R."/>
            <person name="Kale V."/>
            <person name="Holt S."/>
            <person name="Cochrane G."/>
            <person name="Meng A."/>
            <person name="Brown T."/>
            <person name="Cohen L."/>
        </authorList>
    </citation>
    <scope>NUCLEOTIDE SEQUENCE</scope>
    <source>
        <strain evidence="2">308</strain>
    </source>
</reference>
<organism evidence="2">
    <name type="scientific">Corethron hystrix</name>
    <dbReference type="NCBI Taxonomy" id="216773"/>
    <lineage>
        <taxon>Eukaryota</taxon>
        <taxon>Sar</taxon>
        <taxon>Stramenopiles</taxon>
        <taxon>Ochrophyta</taxon>
        <taxon>Bacillariophyta</taxon>
        <taxon>Coscinodiscophyceae</taxon>
        <taxon>Corethrophycidae</taxon>
        <taxon>Corethrales</taxon>
        <taxon>Corethraceae</taxon>
        <taxon>Corethron</taxon>
    </lineage>
</organism>
<evidence type="ECO:0000313" key="2">
    <source>
        <dbReference type="EMBL" id="CAD8895406.1"/>
    </source>
</evidence>
<keyword evidence="1" id="KW-0812">Transmembrane</keyword>
<protein>
    <submittedName>
        <fullName evidence="2">Uncharacterized protein</fullName>
    </submittedName>
</protein>
<dbReference type="AlphaFoldDB" id="A0A7S1FYC4"/>
<keyword evidence="1" id="KW-1133">Transmembrane helix</keyword>
<proteinExistence type="predicted"/>
<accession>A0A7S1FYC4</accession>
<gene>
    <name evidence="2" type="ORF">CHYS00102_LOCUS22620</name>
</gene>